<keyword evidence="1" id="KW-0132">Cell division</keyword>
<evidence type="ECO:0000256" key="2">
    <source>
        <dbReference type="ARBA" id="ARBA00022776"/>
    </source>
</evidence>
<evidence type="ECO:0000256" key="3">
    <source>
        <dbReference type="ARBA" id="ARBA00023127"/>
    </source>
</evidence>
<dbReference type="SMART" id="SM00385">
    <property type="entry name" value="CYCLIN"/>
    <property type="match status" value="2"/>
</dbReference>
<evidence type="ECO:0000313" key="9">
    <source>
        <dbReference type="EMBL" id="CAF3449955.1"/>
    </source>
</evidence>
<dbReference type="InterPro" id="IPR013763">
    <property type="entry name" value="Cyclin-like_dom"/>
</dbReference>
<dbReference type="GO" id="GO:0044772">
    <property type="term" value="P:mitotic cell cycle phase transition"/>
    <property type="evidence" value="ECO:0007669"/>
    <property type="project" value="InterPro"/>
</dbReference>
<evidence type="ECO:0000313" key="10">
    <source>
        <dbReference type="EMBL" id="CAF4173497.1"/>
    </source>
</evidence>
<feature type="compositionally biased region" description="Pro residues" evidence="6">
    <location>
        <begin position="106"/>
        <end position="115"/>
    </location>
</feature>
<keyword evidence="3 5" id="KW-0195">Cyclin</keyword>
<comment type="similarity">
    <text evidence="5">Belongs to the cyclin family.</text>
</comment>
<protein>
    <recommendedName>
        <fullName evidence="12">Cyclin N-terminal domain-containing protein</fullName>
    </recommendedName>
</protein>
<dbReference type="Proteomes" id="UP000663851">
    <property type="component" value="Unassembled WGS sequence"/>
</dbReference>
<sequence length="457" mass="51536">MNHYPTFLRSYNGKSTNSTSNSSSSNNENDENSSIKSLIFKHLSKVQQGSLNNNNNTKGTTRGILGEVGNVTLSNIPITSILTKAKVFQQQQSVATIFGTTSTMTAPPPVPPPPRSSSSSSTTTIIPIVVDRIENITLDDVYEDDECTCHEPLAKLTKVPPEFDCDSGDSYNITTVSEYVVDICKYWRELEEVTPIQKNFLLNRTEGTASPQNRAVLIDWLYQVHDRFKLLSDTFHMTIQLIDRYLQVIDVSKHELQLIGSTALLLACKYEEMTIPGMNDFVYVSDNAYSKEDMKEMERRVISALSFDLGRPLSINFLRRYSKIVQATDIEHTLGKYLLDLTFIDYSFSHLLPSYVSACASFLSRYLFAYKSLTTTTSILSLIENIWPSKFMKYHTGYTYEDLCHGVKQLGELLIGQDSTKLRSVQKKFSQSNMFSVAQHSCCKSAYVQVALSRLSK</sequence>
<keyword evidence="2" id="KW-0498">Mitosis</keyword>
<feature type="domain" description="Cyclin-like" evidence="7">
    <location>
        <begin position="316"/>
        <end position="412"/>
    </location>
</feature>
<dbReference type="InterPro" id="IPR006671">
    <property type="entry name" value="Cyclin_N"/>
</dbReference>
<dbReference type="SMART" id="SM01332">
    <property type="entry name" value="Cyclin_C"/>
    <property type="match status" value="1"/>
</dbReference>
<dbReference type="GO" id="GO:0051301">
    <property type="term" value="P:cell division"/>
    <property type="evidence" value="ECO:0007669"/>
    <property type="project" value="UniProtKB-KW"/>
</dbReference>
<dbReference type="InterPro" id="IPR046965">
    <property type="entry name" value="Cyclin_A/B-like"/>
</dbReference>
<feature type="region of interest" description="Disordered" evidence="6">
    <location>
        <begin position="102"/>
        <end position="122"/>
    </location>
</feature>
<feature type="compositionally biased region" description="Low complexity" evidence="6">
    <location>
        <begin position="15"/>
        <end position="27"/>
    </location>
</feature>
<dbReference type="Pfam" id="PF00134">
    <property type="entry name" value="Cyclin_N"/>
    <property type="match status" value="1"/>
</dbReference>
<feature type="domain" description="Cyclin-like" evidence="7">
    <location>
        <begin position="219"/>
        <end position="303"/>
    </location>
</feature>
<dbReference type="CDD" id="cd20507">
    <property type="entry name" value="CYCLIN_CCNB1-like_rpt1"/>
    <property type="match status" value="1"/>
</dbReference>
<comment type="caution">
    <text evidence="9">The sequence shown here is derived from an EMBL/GenBank/DDBJ whole genome shotgun (WGS) entry which is preliminary data.</text>
</comment>
<evidence type="ECO:0000256" key="5">
    <source>
        <dbReference type="RuleBase" id="RU000383"/>
    </source>
</evidence>
<proteinExistence type="inferred from homology"/>
<dbReference type="FunFam" id="1.10.472.10:FF:000001">
    <property type="entry name" value="G2/mitotic-specific cyclin"/>
    <property type="match status" value="1"/>
</dbReference>
<organism evidence="9 11">
    <name type="scientific">Rotaria socialis</name>
    <dbReference type="NCBI Taxonomy" id="392032"/>
    <lineage>
        <taxon>Eukaryota</taxon>
        <taxon>Metazoa</taxon>
        <taxon>Spiralia</taxon>
        <taxon>Gnathifera</taxon>
        <taxon>Rotifera</taxon>
        <taxon>Eurotatoria</taxon>
        <taxon>Bdelloidea</taxon>
        <taxon>Philodinida</taxon>
        <taxon>Philodinidae</taxon>
        <taxon>Rotaria</taxon>
    </lineage>
</organism>
<keyword evidence="4" id="KW-0131">Cell cycle</keyword>
<name>A0A818DXY2_9BILA</name>
<dbReference type="Pfam" id="PF02984">
    <property type="entry name" value="Cyclin_C"/>
    <property type="match status" value="1"/>
</dbReference>
<dbReference type="GO" id="GO:0016538">
    <property type="term" value="F:cyclin-dependent protein serine/threonine kinase regulator activity"/>
    <property type="evidence" value="ECO:0007669"/>
    <property type="project" value="InterPro"/>
</dbReference>
<dbReference type="InterPro" id="IPR048258">
    <property type="entry name" value="Cyclins_cyclin-box"/>
</dbReference>
<evidence type="ECO:0008006" key="12">
    <source>
        <dbReference type="Google" id="ProtNLM"/>
    </source>
</evidence>
<reference evidence="9" key="1">
    <citation type="submission" date="2021-02" db="EMBL/GenBank/DDBJ databases">
        <authorList>
            <person name="Nowell W R."/>
        </authorList>
    </citation>
    <scope>NUCLEOTIDE SEQUENCE</scope>
</reference>
<feature type="domain" description="Cyclin C-terminal" evidence="8">
    <location>
        <begin position="312"/>
        <end position="443"/>
    </location>
</feature>
<feature type="region of interest" description="Disordered" evidence="6">
    <location>
        <begin position="1"/>
        <end position="32"/>
    </location>
</feature>
<evidence type="ECO:0000259" key="7">
    <source>
        <dbReference type="SMART" id="SM00385"/>
    </source>
</evidence>
<dbReference type="SUPFAM" id="SSF47954">
    <property type="entry name" value="Cyclin-like"/>
    <property type="match status" value="2"/>
</dbReference>
<dbReference type="EMBL" id="CAJNYD010002894">
    <property type="protein sequence ID" value="CAF3449955.1"/>
    <property type="molecule type" value="Genomic_DNA"/>
</dbReference>
<accession>A0A818DXY2</accession>
<dbReference type="PANTHER" id="PTHR10177">
    <property type="entry name" value="CYCLINS"/>
    <property type="match status" value="1"/>
</dbReference>
<dbReference type="Gene3D" id="1.10.472.10">
    <property type="entry name" value="Cyclin-like"/>
    <property type="match status" value="2"/>
</dbReference>
<dbReference type="InterPro" id="IPR004367">
    <property type="entry name" value="Cyclin_C-dom"/>
</dbReference>
<dbReference type="InterPro" id="IPR036915">
    <property type="entry name" value="Cyclin-like_sf"/>
</dbReference>
<evidence type="ECO:0000256" key="6">
    <source>
        <dbReference type="SAM" id="MobiDB-lite"/>
    </source>
</evidence>
<evidence type="ECO:0000256" key="4">
    <source>
        <dbReference type="ARBA" id="ARBA00023306"/>
    </source>
</evidence>
<dbReference type="AlphaFoldDB" id="A0A818DXY2"/>
<dbReference type="EMBL" id="CAJOBO010000246">
    <property type="protein sequence ID" value="CAF4173497.1"/>
    <property type="molecule type" value="Genomic_DNA"/>
</dbReference>
<evidence type="ECO:0000313" key="11">
    <source>
        <dbReference type="Proteomes" id="UP000663833"/>
    </source>
</evidence>
<dbReference type="PIRSF" id="PIRSF001771">
    <property type="entry name" value="Cyclin_A_B_D_E"/>
    <property type="match status" value="1"/>
</dbReference>
<dbReference type="Proteomes" id="UP000663833">
    <property type="component" value="Unassembled WGS sequence"/>
</dbReference>
<dbReference type="PROSITE" id="PS00292">
    <property type="entry name" value="CYCLINS"/>
    <property type="match status" value="1"/>
</dbReference>
<evidence type="ECO:0000256" key="1">
    <source>
        <dbReference type="ARBA" id="ARBA00022618"/>
    </source>
</evidence>
<gene>
    <name evidence="10" type="ORF">HFQ381_LOCUS5758</name>
    <name evidence="9" type="ORF">LUA448_LOCUS21836</name>
</gene>
<evidence type="ECO:0000259" key="8">
    <source>
        <dbReference type="SMART" id="SM01332"/>
    </source>
</evidence>
<dbReference type="InterPro" id="IPR039361">
    <property type="entry name" value="Cyclin"/>
</dbReference>